<keyword evidence="1" id="KW-0540">Nuclease</keyword>
<dbReference type="GO" id="GO:0004519">
    <property type="term" value="F:endonuclease activity"/>
    <property type="evidence" value="ECO:0007669"/>
    <property type="project" value="UniProtKB-KW"/>
</dbReference>
<keyword evidence="1" id="KW-0255">Endonuclease</keyword>
<protein>
    <submittedName>
        <fullName evidence="1">Restriction endonuclease</fullName>
    </submittedName>
</protein>
<reference evidence="1" key="1">
    <citation type="submission" date="2020-10" db="EMBL/GenBank/DDBJ databases">
        <title>Connecting structure to function with the recovery of over 1000 high-quality activated sludge metagenome-assembled genomes encoding full-length rRNA genes using long-read sequencing.</title>
        <authorList>
            <person name="Singleton C.M."/>
            <person name="Petriglieri F."/>
            <person name="Kristensen J.M."/>
            <person name="Kirkegaard R.H."/>
            <person name="Michaelsen T.Y."/>
            <person name="Andersen M.H."/>
            <person name="Karst S.M."/>
            <person name="Dueholm M.S."/>
            <person name="Nielsen P.H."/>
            <person name="Albertsen M."/>
        </authorList>
    </citation>
    <scope>NUCLEOTIDE SEQUENCE</scope>
    <source>
        <strain evidence="1">Bjer_18-Q3-R1-45_BAT3C.347</strain>
    </source>
</reference>
<comment type="caution">
    <text evidence="1">The sequence shown here is derived from an EMBL/GenBank/DDBJ whole genome shotgun (WGS) entry which is preliminary data.</text>
</comment>
<name>A0A9D7E2Z4_9PROT</name>
<proteinExistence type="predicted"/>
<organism evidence="1 2">
    <name type="scientific">Candidatus Methylophosphatis roskildensis</name>
    <dbReference type="NCBI Taxonomy" id="2899263"/>
    <lineage>
        <taxon>Bacteria</taxon>
        <taxon>Pseudomonadati</taxon>
        <taxon>Pseudomonadota</taxon>
        <taxon>Betaproteobacteria</taxon>
        <taxon>Nitrosomonadales</taxon>
        <taxon>Sterolibacteriaceae</taxon>
        <taxon>Candidatus Methylophosphatis</taxon>
    </lineage>
</organism>
<sequence>MAEIRSHFALADSVSAALQTPAIDRRWLRGFRYNSTSMPTPARIVVILDLLRNYLAGALSDRALSLDTPNQDGRVNSQENERQISHALRLFTHSNEWFRLEGLSIEVADPRFWHDFCVRGPGDLFIPVNVKVSTFLSADNLSSKEGLFFSLTGVDPRSVRINSWEQFCDQLAANLGRNRDADYYFLAVSKVDAGDVFWTALKCLQRLRPNGSNPPYQCKWSENRERVERPFDEAASFVLAALRESFVLGANPLLSFDRHLRRYAP</sequence>
<dbReference type="AlphaFoldDB" id="A0A9D7E2Z4"/>
<evidence type="ECO:0000313" key="2">
    <source>
        <dbReference type="Proteomes" id="UP000807785"/>
    </source>
</evidence>
<gene>
    <name evidence="1" type="ORF">IPH26_09425</name>
</gene>
<dbReference type="Proteomes" id="UP000807785">
    <property type="component" value="Unassembled WGS sequence"/>
</dbReference>
<keyword evidence="1" id="KW-0378">Hydrolase</keyword>
<accession>A0A9D7E2Z4</accession>
<dbReference type="EMBL" id="JADJEV010000003">
    <property type="protein sequence ID" value="MBK6973144.1"/>
    <property type="molecule type" value="Genomic_DNA"/>
</dbReference>
<evidence type="ECO:0000313" key="1">
    <source>
        <dbReference type="EMBL" id="MBK6973144.1"/>
    </source>
</evidence>